<protein>
    <recommendedName>
        <fullName evidence="4">WD40-like Beta Propeller Repeat</fullName>
    </recommendedName>
</protein>
<dbReference type="Gene3D" id="2.120.10.30">
    <property type="entry name" value="TolB, C-terminal domain"/>
    <property type="match status" value="1"/>
</dbReference>
<proteinExistence type="inferred from homology"/>
<organism evidence="2 3">
    <name type="scientific">Ohtaekwangia kribbensis</name>
    <dbReference type="NCBI Taxonomy" id="688913"/>
    <lineage>
        <taxon>Bacteria</taxon>
        <taxon>Pseudomonadati</taxon>
        <taxon>Bacteroidota</taxon>
        <taxon>Cytophagia</taxon>
        <taxon>Cytophagales</taxon>
        <taxon>Fulvivirgaceae</taxon>
        <taxon>Ohtaekwangia</taxon>
    </lineage>
</organism>
<dbReference type="RefSeq" id="WP_377580272.1">
    <property type="nucleotide sequence ID" value="NZ_JBHTKA010000007.1"/>
</dbReference>
<dbReference type="EMBL" id="JBHTKA010000007">
    <property type="protein sequence ID" value="MFD1000817.1"/>
    <property type="molecule type" value="Genomic_DNA"/>
</dbReference>
<comment type="similarity">
    <text evidence="1">Belongs to the TolB family.</text>
</comment>
<reference evidence="3" key="1">
    <citation type="journal article" date="2019" name="Int. J. Syst. Evol. Microbiol.">
        <title>The Global Catalogue of Microorganisms (GCM) 10K type strain sequencing project: providing services to taxonomists for standard genome sequencing and annotation.</title>
        <authorList>
            <consortium name="The Broad Institute Genomics Platform"/>
            <consortium name="The Broad Institute Genome Sequencing Center for Infectious Disease"/>
            <person name="Wu L."/>
            <person name="Ma J."/>
        </authorList>
    </citation>
    <scope>NUCLEOTIDE SEQUENCE [LARGE SCALE GENOMIC DNA]</scope>
    <source>
        <strain evidence="3">CCUG 58938</strain>
    </source>
</reference>
<dbReference type="Proteomes" id="UP001597112">
    <property type="component" value="Unassembled WGS sequence"/>
</dbReference>
<keyword evidence="3" id="KW-1185">Reference proteome</keyword>
<name>A0ABW3K3G3_9BACT</name>
<dbReference type="SUPFAM" id="SSF82171">
    <property type="entry name" value="DPP6 N-terminal domain-like"/>
    <property type="match status" value="1"/>
</dbReference>
<dbReference type="InterPro" id="IPR011042">
    <property type="entry name" value="6-blade_b-propeller_TolB-like"/>
</dbReference>
<evidence type="ECO:0000256" key="1">
    <source>
        <dbReference type="ARBA" id="ARBA00009820"/>
    </source>
</evidence>
<sequence length="296" mass="33369">MKASVPIYILLILFIIGCAPKNEEVISYPTPLPDSVVLKFLPGVVSSDSLDFNSAFSPDGKTYYFCRAKKGKWDIYQVTLNPEAKYTVTIAPFSEAEYSQADPFILPDGAIYYISNRPKNKNDTISDYDIWKVYPNVDGTWSAPENIENVNSDSTEYYVSIAANGNLYFASTRKGGYGGLDLYRSKLVNGKYTSPENLGAAINTATDEHDPLITPDEQSIIFTSYNRPGGYGEADLYYSQKKHHEWLPAANMGKRFNTPTYEYCPNFSPDGKYFFYSSEYDVKWIDSDYLPFASPK</sequence>
<dbReference type="PANTHER" id="PTHR36842">
    <property type="entry name" value="PROTEIN TOLB HOMOLOG"/>
    <property type="match status" value="1"/>
</dbReference>
<comment type="caution">
    <text evidence="2">The sequence shown here is derived from an EMBL/GenBank/DDBJ whole genome shotgun (WGS) entry which is preliminary data.</text>
</comment>
<dbReference type="Pfam" id="PF07676">
    <property type="entry name" value="PD40"/>
    <property type="match status" value="5"/>
</dbReference>
<dbReference type="PROSITE" id="PS51257">
    <property type="entry name" value="PROKAR_LIPOPROTEIN"/>
    <property type="match status" value="1"/>
</dbReference>
<evidence type="ECO:0000313" key="2">
    <source>
        <dbReference type="EMBL" id="MFD1000817.1"/>
    </source>
</evidence>
<accession>A0ABW3K3G3</accession>
<evidence type="ECO:0000313" key="3">
    <source>
        <dbReference type="Proteomes" id="UP001597112"/>
    </source>
</evidence>
<evidence type="ECO:0008006" key="4">
    <source>
        <dbReference type="Google" id="ProtNLM"/>
    </source>
</evidence>
<gene>
    <name evidence="2" type="ORF">ACFQ21_15940</name>
</gene>
<dbReference type="InterPro" id="IPR011659">
    <property type="entry name" value="WD40"/>
</dbReference>